<name>T1AR11_9ZZZZ</name>
<dbReference type="Gene3D" id="1.10.40.30">
    <property type="entry name" value="Fumarase/aspartase (C-terminal domain)"/>
    <property type="match status" value="1"/>
</dbReference>
<dbReference type="SUPFAM" id="SSF48557">
    <property type="entry name" value="L-aspartase-like"/>
    <property type="match status" value="1"/>
</dbReference>
<sequence>MPHKRNPDLAELVRAEAGPFLGLLVAYLTVLKGLPLAYNRDLQRVKPLLLEGVRRGRATCRVLAPMIQSARFVPGPSDRGEGEATFSVELVDALVLRGIPFREAHGRVARLLAQVPAGSLVRSYLTTERLRQAFPELGPAGWKVPTPLDEPELRRTRGGSAWKEVRRDHQRLQRELGRQRRELAIAQRRWKTLVQRLGGGVRARSKAAKGF</sequence>
<dbReference type="InterPro" id="IPR008948">
    <property type="entry name" value="L-Aspartase-like"/>
</dbReference>
<dbReference type="AlphaFoldDB" id="T1AR11"/>
<dbReference type="GO" id="GO:0005829">
    <property type="term" value="C:cytosol"/>
    <property type="evidence" value="ECO:0007669"/>
    <property type="project" value="TreeGrafter"/>
</dbReference>
<feature type="coiled-coil region" evidence="1">
    <location>
        <begin position="162"/>
        <end position="189"/>
    </location>
</feature>
<evidence type="ECO:0000313" key="3">
    <source>
        <dbReference type="EMBL" id="EQD44480.1"/>
    </source>
</evidence>
<dbReference type="GO" id="GO:0004056">
    <property type="term" value="F:argininosuccinate lyase activity"/>
    <property type="evidence" value="ECO:0007669"/>
    <property type="project" value="InterPro"/>
</dbReference>
<keyword evidence="3" id="KW-0456">Lyase</keyword>
<proteinExistence type="predicted"/>
<keyword evidence="1" id="KW-0175">Coiled coil</keyword>
<dbReference type="PANTHER" id="PTHR43814">
    <property type="entry name" value="ARGININOSUCCINATE LYASE"/>
    <property type="match status" value="1"/>
</dbReference>
<dbReference type="Pfam" id="PF14698">
    <property type="entry name" value="ASL_C2"/>
    <property type="match status" value="1"/>
</dbReference>
<dbReference type="GO" id="GO:0042450">
    <property type="term" value="P:L-arginine biosynthetic process via ornithine"/>
    <property type="evidence" value="ECO:0007669"/>
    <property type="project" value="InterPro"/>
</dbReference>
<reference evidence="3" key="1">
    <citation type="submission" date="2013-08" db="EMBL/GenBank/DDBJ databases">
        <authorList>
            <person name="Mendez C."/>
            <person name="Richter M."/>
            <person name="Ferrer M."/>
            <person name="Sanchez J."/>
        </authorList>
    </citation>
    <scope>NUCLEOTIDE SEQUENCE</scope>
</reference>
<dbReference type="EMBL" id="AUZY01008892">
    <property type="protein sequence ID" value="EQD44480.1"/>
    <property type="molecule type" value="Genomic_DNA"/>
</dbReference>
<comment type="caution">
    <text evidence="3">The sequence shown here is derived from an EMBL/GenBank/DDBJ whole genome shotgun (WGS) entry which is preliminary data.</text>
</comment>
<evidence type="ECO:0000256" key="1">
    <source>
        <dbReference type="SAM" id="Coils"/>
    </source>
</evidence>
<reference evidence="3" key="2">
    <citation type="journal article" date="2014" name="ISME J.">
        <title>Microbial stratification in low pH oxic and suboxic macroscopic growths along an acid mine drainage.</title>
        <authorList>
            <person name="Mendez-Garcia C."/>
            <person name="Mesa V."/>
            <person name="Sprenger R.R."/>
            <person name="Richter M."/>
            <person name="Diez M.S."/>
            <person name="Solano J."/>
            <person name="Bargiela R."/>
            <person name="Golyshina O.V."/>
            <person name="Manteca A."/>
            <person name="Ramos J.L."/>
            <person name="Gallego J.R."/>
            <person name="Llorente I."/>
            <person name="Martins Dos Santos V.A."/>
            <person name="Jensen O.N."/>
            <person name="Pelaez A.I."/>
            <person name="Sanchez J."/>
            <person name="Ferrer M."/>
        </authorList>
    </citation>
    <scope>NUCLEOTIDE SEQUENCE</scope>
</reference>
<evidence type="ECO:0000259" key="2">
    <source>
        <dbReference type="Pfam" id="PF14698"/>
    </source>
</evidence>
<feature type="domain" description="Argininosuccinate lyase C-terminal" evidence="2">
    <location>
        <begin position="88"/>
        <end position="136"/>
    </location>
</feature>
<protein>
    <submittedName>
        <fullName evidence="3">Argininosuccinate lyase</fullName>
    </submittedName>
</protein>
<organism evidence="3">
    <name type="scientific">mine drainage metagenome</name>
    <dbReference type="NCBI Taxonomy" id="410659"/>
    <lineage>
        <taxon>unclassified sequences</taxon>
        <taxon>metagenomes</taxon>
        <taxon>ecological metagenomes</taxon>
    </lineage>
</organism>
<accession>T1AR11</accession>
<dbReference type="InterPro" id="IPR029419">
    <property type="entry name" value="Arg_succ_lyase_C"/>
</dbReference>
<dbReference type="InterPro" id="IPR009049">
    <property type="entry name" value="Argininosuccinate_lyase"/>
</dbReference>
<dbReference type="PANTHER" id="PTHR43814:SF1">
    <property type="entry name" value="ARGININOSUCCINATE LYASE"/>
    <property type="match status" value="1"/>
</dbReference>
<gene>
    <name evidence="3" type="ORF">B1B_13508</name>
</gene>
<dbReference type="Gene3D" id="1.20.200.10">
    <property type="entry name" value="Fumarase/aspartase (Central domain)"/>
    <property type="match status" value="1"/>
</dbReference>